<reference evidence="2 3" key="1">
    <citation type="journal article" date="2020" name="BMC Genomics">
        <title>Intraspecific diversification of the crop wild relative Brassica cretica Lam. using demographic model selection.</title>
        <authorList>
            <person name="Kioukis A."/>
            <person name="Michalopoulou V.A."/>
            <person name="Briers L."/>
            <person name="Pirintsos S."/>
            <person name="Studholme D.J."/>
            <person name="Pavlidis P."/>
            <person name="Sarris P.F."/>
        </authorList>
    </citation>
    <scope>NUCLEOTIDE SEQUENCE [LARGE SCALE GENOMIC DNA]</scope>
    <source>
        <strain evidence="3">cv. PFS-1207/04</strain>
    </source>
</reference>
<accession>A0ABQ7AN89</accession>
<proteinExistence type="predicted"/>
<evidence type="ECO:0000313" key="3">
    <source>
        <dbReference type="Proteomes" id="UP000266723"/>
    </source>
</evidence>
<evidence type="ECO:0000313" key="2">
    <source>
        <dbReference type="EMBL" id="KAF3515443.1"/>
    </source>
</evidence>
<organism evidence="2 3">
    <name type="scientific">Brassica cretica</name>
    <name type="common">Mustard</name>
    <dbReference type="NCBI Taxonomy" id="69181"/>
    <lineage>
        <taxon>Eukaryota</taxon>
        <taxon>Viridiplantae</taxon>
        <taxon>Streptophyta</taxon>
        <taxon>Embryophyta</taxon>
        <taxon>Tracheophyta</taxon>
        <taxon>Spermatophyta</taxon>
        <taxon>Magnoliopsida</taxon>
        <taxon>eudicotyledons</taxon>
        <taxon>Gunneridae</taxon>
        <taxon>Pentapetalae</taxon>
        <taxon>rosids</taxon>
        <taxon>malvids</taxon>
        <taxon>Brassicales</taxon>
        <taxon>Brassicaceae</taxon>
        <taxon>Brassiceae</taxon>
        <taxon>Brassica</taxon>
    </lineage>
</organism>
<comment type="caution">
    <text evidence="2">The sequence shown here is derived from an EMBL/GenBank/DDBJ whole genome shotgun (WGS) entry which is preliminary data.</text>
</comment>
<name>A0ABQ7AN89_BRACR</name>
<sequence>MAAIKVMGLKEPKPIASDRAQKRRSRGPGNRGVVPEIAEQLRRSRSRLTIYRKEKRHEEGHVENPRENYTLTSILFPPVLRLFSLQFSFVSLDLVQLIVFDLIHQ</sequence>
<keyword evidence="3" id="KW-1185">Reference proteome</keyword>
<evidence type="ECO:0000256" key="1">
    <source>
        <dbReference type="SAM" id="MobiDB-lite"/>
    </source>
</evidence>
<protein>
    <submittedName>
        <fullName evidence="2">Uncharacterized protein</fullName>
    </submittedName>
</protein>
<gene>
    <name evidence="2" type="ORF">DY000_02058468</name>
</gene>
<dbReference type="Proteomes" id="UP000266723">
    <property type="component" value="Unassembled WGS sequence"/>
</dbReference>
<feature type="region of interest" description="Disordered" evidence="1">
    <location>
        <begin position="1"/>
        <end position="33"/>
    </location>
</feature>
<dbReference type="EMBL" id="QGKV02001556">
    <property type="protein sequence ID" value="KAF3515443.1"/>
    <property type="molecule type" value="Genomic_DNA"/>
</dbReference>